<feature type="transmembrane region" description="Helical" evidence="1">
    <location>
        <begin position="74"/>
        <end position="95"/>
    </location>
</feature>
<keyword evidence="1" id="KW-1133">Transmembrane helix</keyword>
<gene>
    <name evidence="2" type="ORF">K452DRAFT_66946</name>
</gene>
<reference evidence="2" key="1">
    <citation type="journal article" date="2020" name="Stud. Mycol.">
        <title>101 Dothideomycetes genomes: a test case for predicting lifestyles and emergence of pathogens.</title>
        <authorList>
            <person name="Haridas S."/>
            <person name="Albert R."/>
            <person name="Binder M."/>
            <person name="Bloem J."/>
            <person name="Labutti K."/>
            <person name="Salamov A."/>
            <person name="Andreopoulos B."/>
            <person name="Baker S."/>
            <person name="Barry K."/>
            <person name="Bills G."/>
            <person name="Bluhm B."/>
            <person name="Cannon C."/>
            <person name="Castanera R."/>
            <person name="Culley D."/>
            <person name="Daum C."/>
            <person name="Ezra D."/>
            <person name="Gonzalez J."/>
            <person name="Henrissat B."/>
            <person name="Kuo A."/>
            <person name="Liang C."/>
            <person name="Lipzen A."/>
            <person name="Lutzoni F."/>
            <person name="Magnuson J."/>
            <person name="Mondo S."/>
            <person name="Nolan M."/>
            <person name="Ohm R."/>
            <person name="Pangilinan J."/>
            <person name="Park H.-J."/>
            <person name="Ramirez L."/>
            <person name="Alfaro M."/>
            <person name="Sun H."/>
            <person name="Tritt A."/>
            <person name="Yoshinaga Y."/>
            <person name="Zwiers L.-H."/>
            <person name="Turgeon B."/>
            <person name="Goodwin S."/>
            <person name="Spatafora J."/>
            <person name="Crous P."/>
            <person name="Grigoriev I."/>
        </authorList>
    </citation>
    <scope>NUCLEOTIDE SEQUENCE</scope>
    <source>
        <strain evidence="2">CBS 121167</strain>
    </source>
</reference>
<feature type="transmembrane region" description="Helical" evidence="1">
    <location>
        <begin position="31"/>
        <end position="54"/>
    </location>
</feature>
<organism evidence="2 3">
    <name type="scientific">Aplosporella prunicola CBS 121167</name>
    <dbReference type="NCBI Taxonomy" id="1176127"/>
    <lineage>
        <taxon>Eukaryota</taxon>
        <taxon>Fungi</taxon>
        <taxon>Dikarya</taxon>
        <taxon>Ascomycota</taxon>
        <taxon>Pezizomycotina</taxon>
        <taxon>Dothideomycetes</taxon>
        <taxon>Dothideomycetes incertae sedis</taxon>
        <taxon>Botryosphaeriales</taxon>
        <taxon>Aplosporellaceae</taxon>
        <taxon>Aplosporella</taxon>
    </lineage>
</organism>
<protein>
    <submittedName>
        <fullName evidence="2">Uncharacterized protein</fullName>
    </submittedName>
</protein>
<dbReference type="GeneID" id="54304516"/>
<evidence type="ECO:0000313" key="3">
    <source>
        <dbReference type="Proteomes" id="UP000799438"/>
    </source>
</evidence>
<proteinExistence type="predicted"/>
<name>A0A6A6BUP5_9PEZI</name>
<accession>A0A6A6BUP5</accession>
<keyword evidence="3" id="KW-1185">Reference proteome</keyword>
<keyword evidence="1" id="KW-0812">Transmembrane</keyword>
<sequence>MPFVGGHRRRHEAGWVGVGPHLGLGTVPPCLLYPCWFGCISLCLLLLPTCLPTYPLLHFGSGRLARPWAGWGKGRFACLLTWLGLAWLGLAWACWSMRERLHRLRCWLVASLHCCCCCFFRWGWAFGRGAPVSSADGWGPGNDVMIWMPLRG</sequence>
<dbReference type="AlphaFoldDB" id="A0A6A6BUP5"/>
<evidence type="ECO:0000313" key="2">
    <source>
        <dbReference type="EMBL" id="KAF2146527.1"/>
    </source>
</evidence>
<keyword evidence="1" id="KW-0472">Membrane</keyword>
<dbReference type="RefSeq" id="XP_033402236.1">
    <property type="nucleotide sequence ID" value="XM_033547009.1"/>
</dbReference>
<dbReference type="EMBL" id="ML995475">
    <property type="protein sequence ID" value="KAF2146527.1"/>
    <property type="molecule type" value="Genomic_DNA"/>
</dbReference>
<evidence type="ECO:0000256" key="1">
    <source>
        <dbReference type="SAM" id="Phobius"/>
    </source>
</evidence>
<dbReference type="Proteomes" id="UP000799438">
    <property type="component" value="Unassembled WGS sequence"/>
</dbReference>